<feature type="compositionally biased region" description="Low complexity" evidence="2">
    <location>
        <begin position="73"/>
        <end position="105"/>
    </location>
</feature>
<sequence>MVYCGKPSKGCSNCRERKIRCDQRMPTCGQCEKRNQKCPGYRNMVDLMFRDESNHVIKKANTARKRLNKSREAANGSASGGSTALPSPSPRSSSSSSESPTATTLVHHSRPFIGTPKSSSSVDGLSPDREPLGETRLPNDTRQIRRHHADVGSGTVTAAASEIPYALTPSLQERGVAFFFARYVATDHGCYQNYDFIYDVWRPPPNVDMADMNDGILASMTAVGLTGLSKLTRCPEAMTKARQSYVLALHLANEALRDPVVAVKDSTMLAVLILGTYEFVSGRTPQTIRAWQDHVNGAAALATMRGAGQFRTRAGTRMFIMLCHTVLISCVRSGLPMPQSMVDLRNQLWHLTDTRGPIWRVVDTLYNALQVRHDITSGKVVGVDAIVEKLSGVEDQFAALVDSLPNGFKYREAKLMKPHPAVMGDSCHIYLGLTQATTWNGMRTMRMLVQETILDVLYHSVDDPTNLPAHHQMQMAKAMKLIRMLGDAFVASVPQHFGVVSSKDVKRDDRGRRTVTPVPTSKLPYRIISSSAPKGLPDTPSNKQVSVPTRSPTLLDPTQSTGHEKGHERFLTLATASHTIIWPLYTLGMSSSCTPETMAYVLDRLDAIYKETGFEQARTVSNIIREKVHALSWDDFPTATLPTLPEGSLPIMV</sequence>
<dbReference type="EMBL" id="LSBH01000012">
    <property type="protein sequence ID" value="OAQ67363.1"/>
    <property type="molecule type" value="Genomic_DNA"/>
</dbReference>
<dbReference type="PROSITE" id="PS50048">
    <property type="entry name" value="ZN2_CY6_FUNGAL_2"/>
    <property type="match status" value="1"/>
</dbReference>
<accession>A0A179FQJ7</accession>
<dbReference type="Pfam" id="PF11951">
    <property type="entry name" value="Fungal_trans_2"/>
    <property type="match status" value="1"/>
</dbReference>
<dbReference type="SMART" id="SM00066">
    <property type="entry name" value="GAL4"/>
    <property type="match status" value="1"/>
</dbReference>
<dbReference type="Gene3D" id="4.10.240.10">
    <property type="entry name" value="Zn(2)-C6 fungal-type DNA-binding domain"/>
    <property type="match status" value="1"/>
</dbReference>
<evidence type="ECO:0000256" key="2">
    <source>
        <dbReference type="SAM" id="MobiDB-lite"/>
    </source>
</evidence>
<dbReference type="GO" id="GO:0000981">
    <property type="term" value="F:DNA-binding transcription factor activity, RNA polymerase II-specific"/>
    <property type="evidence" value="ECO:0007669"/>
    <property type="project" value="InterPro"/>
</dbReference>
<dbReference type="InterPro" id="IPR036864">
    <property type="entry name" value="Zn2-C6_fun-type_DNA-bd_sf"/>
</dbReference>
<feature type="compositionally biased region" description="Basic and acidic residues" evidence="2">
    <location>
        <begin position="126"/>
        <end position="137"/>
    </location>
</feature>
<dbReference type="SUPFAM" id="SSF57701">
    <property type="entry name" value="Zn2/Cys6 DNA-binding domain"/>
    <property type="match status" value="1"/>
</dbReference>
<dbReference type="InterPro" id="IPR021858">
    <property type="entry name" value="Fun_TF"/>
</dbReference>
<dbReference type="InterPro" id="IPR001138">
    <property type="entry name" value="Zn2Cys6_DnaBD"/>
</dbReference>
<feature type="region of interest" description="Disordered" evidence="2">
    <location>
        <begin position="62"/>
        <end position="137"/>
    </location>
</feature>
<evidence type="ECO:0000313" key="5">
    <source>
        <dbReference type="Proteomes" id="UP000078240"/>
    </source>
</evidence>
<feature type="region of interest" description="Disordered" evidence="2">
    <location>
        <begin position="528"/>
        <end position="564"/>
    </location>
</feature>
<evidence type="ECO:0000259" key="3">
    <source>
        <dbReference type="PROSITE" id="PS50048"/>
    </source>
</evidence>
<proteinExistence type="predicted"/>
<dbReference type="GO" id="GO:0008270">
    <property type="term" value="F:zinc ion binding"/>
    <property type="evidence" value="ECO:0007669"/>
    <property type="project" value="InterPro"/>
</dbReference>
<dbReference type="Proteomes" id="UP000078240">
    <property type="component" value="Unassembled WGS sequence"/>
</dbReference>
<name>A0A179FQJ7_PURLI</name>
<protein>
    <submittedName>
        <fullName evidence="4">C6 finger domain-containing protein</fullName>
    </submittedName>
</protein>
<dbReference type="PANTHER" id="PTHR38791:SF5">
    <property type="entry name" value="TRANSCRIPTION FACTOR DBAG-RELATED"/>
    <property type="match status" value="1"/>
</dbReference>
<feature type="domain" description="Zn(2)-C6 fungal-type" evidence="3">
    <location>
        <begin position="10"/>
        <end position="38"/>
    </location>
</feature>
<comment type="caution">
    <text evidence="4">The sequence shown here is derived from an EMBL/GenBank/DDBJ whole genome shotgun (WGS) entry which is preliminary data.</text>
</comment>
<evidence type="ECO:0000256" key="1">
    <source>
        <dbReference type="ARBA" id="ARBA00023242"/>
    </source>
</evidence>
<dbReference type="InterPro" id="IPR053175">
    <property type="entry name" value="DHMBA_Reg_Transcription_Factor"/>
</dbReference>
<dbReference type="PANTHER" id="PTHR38791">
    <property type="entry name" value="ZN(II)2CYS6 TRANSCRIPTION FACTOR (EUROFUNG)-RELATED-RELATED"/>
    <property type="match status" value="1"/>
</dbReference>
<evidence type="ECO:0000313" key="4">
    <source>
        <dbReference type="EMBL" id="OAQ67363.1"/>
    </source>
</evidence>
<gene>
    <name evidence="4" type="ORF">VFPBJ_10958</name>
</gene>
<dbReference type="Pfam" id="PF00172">
    <property type="entry name" value="Zn_clus"/>
    <property type="match status" value="1"/>
</dbReference>
<dbReference type="AlphaFoldDB" id="A0A179FQJ7"/>
<dbReference type="CDD" id="cd00067">
    <property type="entry name" value="GAL4"/>
    <property type="match status" value="1"/>
</dbReference>
<dbReference type="PROSITE" id="PS00463">
    <property type="entry name" value="ZN2_CY6_FUNGAL_1"/>
    <property type="match status" value="1"/>
</dbReference>
<organism evidence="4 5">
    <name type="scientific">Purpureocillium lilacinum</name>
    <name type="common">Paecilomyces lilacinus</name>
    <dbReference type="NCBI Taxonomy" id="33203"/>
    <lineage>
        <taxon>Eukaryota</taxon>
        <taxon>Fungi</taxon>
        <taxon>Dikarya</taxon>
        <taxon>Ascomycota</taxon>
        <taxon>Pezizomycotina</taxon>
        <taxon>Sordariomycetes</taxon>
        <taxon>Hypocreomycetidae</taxon>
        <taxon>Hypocreales</taxon>
        <taxon>Ophiocordycipitaceae</taxon>
        <taxon>Purpureocillium</taxon>
    </lineage>
</organism>
<feature type="compositionally biased region" description="Polar residues" evidence="2">
    <location>
        <begin position="539"/>
        <end position="561"/>
    </location>
</feature>
<reference evidence="4 5" key="1">
    <citation type="submission" date="2016-01" db="EMBL/GenBank/DDBJ databases">
        <title>Biosynthesis of antibiotic leucinostatins and their inhibition on Phytophthora in bio-control Purpureocillium lilacinum.</title>
        <authorList>
            <person name="Wang G."/>
            <person name="Liu Z."/>
            <person name="Lin R."/>
            <person name="Li E."/>
            <person name="Mao Z."/>
            <person name="Ling J."/>
            <person name="Yin W."/>
            <person name="Xie B."/>
        </authorList>
    </citation>
    <scope>NUCLEOTIDE SEQUENCE [LARGE SCALE GENOMIC DNA]</scope>
    <source>
        <strain evidence="4">PLBJ-1</strain>
    </source>
</reference>
<keyword evidence="1" id="KW-0539">Nucleus</keyword>